<dbReference type="SUPFAM" id="SSF50129">
    <property type="entry name" value="GroES-like"/>
    <property type="match status" value="1"/>
</dbReference>
<comment type="caution">
    <text evidence="5">The sequence shown here is derived from an EMBL/GenBank/DDBJ whole genome shotgun (WGS) entry which is preliminary data.</text>
</comment>
<dbReference type="GO" id="GO:0005737">
    <property type="term" value="C:cytoplasm"/>
    <property type="evidence" value="ECO:0007669"/>
    <property type="project" value="UniProtKB-SubCell"/>
</dbReference>
<evidence type="ECO:0000256" key="1">
    <source>
        <dbReference type="ARBA" id="ARBA00006975"/>
    </source>
</evidence>
<dbReference type="HAMAP" id="MF_00580">
    <property type="entry name" value="CH10"/>
    <property type="match status" value="1"/>
</dbReference>
<dbReference type="PRINTS" id="PR00297">
    <property type="entry name" value="CHAPERONIN10"/>
</dbReference>
<keyword evidence="2 3" id="KW-0143">Chaperone</keyword>
<comment type="subcellular location">
    <subcellularLocation>
        <location evidence="3">Cytoplasm</location>
    </subcellularLocation>
</comment>
<dbReference type="Proteomes" id="UP000316517">
    <property type="component" value="Unassembled WGS sequence"/>
</dbReference>
<comment type="function">
    <text evidence="3 4">Together with the chaperonin GroEL, plays an essential role in assisting protein folding. The GroEL-GroES system forms a nano-cage that allows encapsulation of the non-native substrate proteins and provides a physical environment optimized to promote and accelerate protein folding. GroES binds to the apical surface of the GroEL ring, thereby capping the opening of the GroEL channel.</text>
</comment>
<comment type="similarity">
    <text evidence="1 3 4">Belongs to the GroES chaperonin family.</text>
</comment>
<dbReference type="NCBIfam" id="NF001531">
    <property type="entry name" value="PRK00364.2-2"/>
    <property type="match status" value="1"/>
</dbReference>
<dbReference type="InterPro" id="IPR020818">
    <property type="entry name" value="Chaperonin_GroES"/>
</dbReference>
<dbReference type="CDD" id="cd00320">
    <property type="entry name" value="cpn10"/>
    <property type="match status" value="1"/>
</dbReference>
<proteinExistence type="inferred from homology"/>
<dbReference type="GO" id="GO:0051087">
    <property type="term" value="F:protein-folding chaperone binding"/>
    <property type="evidence" value="ECO:0007669"/>
    <property type="project" value="TreeGrafter"/>
</dbReference>
<dbReference type="SMART" id="SM00883">
    <property type="entry name" value="Cpn10"/>
    <property type="match status" value="1"/>
</dbReference>
<evidence type="ECO:0000313" key="5">
    <source>
        <dbReference type="EMBL" id="TET30844.1"/>
    </source>
</evidence>
<evidence type="ECO:0000256" key="4">
    <source>
        <dbReference type="RuleBase" id="RU000535"/>
    </source>
</evidence>
<dbReference type="GO" id="GO:0051082">
    <property type="term" value="F:unfolded protein binding"/>
    <property type="evidence" value="ECO:0007669"/>
    <property type="project" value="TreeGrafter"/>
</dbReference>
<keyword evidence="3" id="KW-0963">Cytoplasm</keyword>
<dbReference type="Gene3D" id="2.30.33.40">
    <property type="entry name" value="GroES chaperonin"/>
    <property type="match status" value="1"/>
</dbReference>
<dbReference type="InterPro" id="IPR037124">
    <property type="entry name" value="Chaperonin_GroES_sf"/>
</dbReference>
<reference evidence="5 6" key="1">
    <citation type="submission" date="2019-03" db="EMBL/GenBank/DDBJ databases">
        <title>Metabolic potential of uncultured bacteria and archaea associated with petroleum seepage in deep-sea sediments.</title>
        <authorList>
            <person name="Dong X."/>
            <person name="Hubert C."/>
        </authorList>
    </citation>
    <scope>NUCLEOTIDE SEQUENCE [LARGE SCALE GENOMIC DNA]</scope>
    <source>
        <strain evidence="5">E44_bin3</strain>
    </source>
</reference>
<dbReference type="AlphaFoldDB" id="A0A523TKK9"/>
<dbReference type="InterPro" id="IPR011032">
    <property type="entry name" value="GroES-like_sf"/>
</dbReference>
<dbReference type="Pfam" id="PF00166">
    <property type="entry name" value="Cpn10"/>
    <property type="match status" value="1"/>
</dbReference>
<sequence length="87" mass="9523">MKMKPLGKRIVVKALEQKQKTEGGIYLPETASKEKPQQGEVTAVGNEFKGVKIGDKVIFAKYGGTEIKIEGEDYLVLGEDDVLGIIE</sequence>
<accession>A0A523TKK9</accession>
<evidence type="ECO:0000256" key="2">
    <source>
        <dbReference type="ARBA" id="ARBA00023186"/>
    </source>
</evidence>
<dbReference type="GO" id="GO:0044183">
    <property type="term" value="F:protein folding chaperone"/>
    <property type="evidence" value="ECO:0007669"/>
    <property type="project" value="InterPro"/>
</dbReference>
<dbReference type="PANTHER" id="PTHR10772">
    <property type="entry name" value="10 KDA HEAT SHOCK PROTEIN"/>
    <property type="match status" value="1"/>
</dbReference>
<dbReference type="NCBIfam" id="NF001537">
    <property type="entry name" value="PRK00364.3-3"/>
    <property type="match status" value="1"/>
</dbReference>
<protein>
    <recommendedName>
        <fullName evidence="3">Co-chaperonin GroES</fullName>
    </recommendedName>
    <alternativeName>
        <fullName evidence="3">10 kDa chaperonin</fullName>
    </alternativeName>
    <alternativeName>
        <fullName evidence="3">Chaperonin-10</fullName>
        <shortName evidence="3">Cpn10</shortName>
    </alternativeName>
</protein>
<gene>
    <name evidence="3" type="primary">groES</name>
    <name evidence="3" type="synonym">groS</name>
    <name evidence="5" type="ORF">E3J68_00270</name>
</gene>
<comment type="subunit">
    <text evidence="3">Heptamer of 7 subunits arranged in a ring. Interacts with the chaperonin GroEL.</text>
</comment>
<name>A0A523TKK9_UNCAE</name>
<evidence type="ECO:0000256" key="3">
    <source>
        <dbReference type="HAMAP-Rule" id="MF_00580"/>
    </source>
</evidence>
<dbReference type="GO" id="GO:0046872">
    <property type="term" value="F:metal ion binding"/>
    <property type="evidence" value="ECO:0007669"/>
    <property type="project" value="TreeGrafter"/>
</dbReference>
<dbReference type="GO" id="GO:0005524">
    <property type="term" value="F:ATP binding"/>
    <property type="evidence" value="ECO:0007669"/>
    <property type="project" value="InterPro"/>
</dbReference>
<dbReference type="PANTHER" id="PTHR10772:SF63">
    <property type="entry name" value="20 KDA CHAPERONIN, CHLOROPLASTIC"/>
    <property type="match status" value="1"/>
</dbReference>
<dbReference type="FunFam" id="2.30.33.40:FF:000001">
    <property type="entry name" value="10 kDa chaperonin"/>
    <property type="match status" value="1"/>
</dbReference>
<evidence type="ECO:0000313" key="6">
    <source>
        <dbReference type="Proteomes" id="UP000316517"/>
    </source>
</evidence>
<dbReference type="EMBL" id="SOJT01000015">
    <property type="protein sequence ID" value="TET30844.1"/>
    <property type="molecule type" value="Genomic_DNA"/>
</dbReference>
<organism evidence="5 6">
    <name type="scientific">Aerophobetes bacterium</name>
    <dbReference type="NCBI Taxonomy" id="2030807"/>
    <lineage>
        <taxon>Bacteria</taxon>
        <taxon>Candidatus Aerophobota</taxon>
    </lineage>
</organism>